<feature type="repeat" description="TPR" evidence="3">
    <location>
        <begin position="259"/>
        <end position="292"/>
    </location>
</feature>
<dbReference type="RefSeq" id="WP_338394178.1">
    <property type="nucleotide sequence ID" value="NZ_AP025314.1"/>
</dbReference>
<evidence type="ECO:0000313" key="5">
    <source>
        <dbReference type="EMBL" id="BDD08952.1"/>
    </source>
</evidence>
<dbReference type="SMART" id="SM00028">
    <property type="entry name" value="TPR"/>
    <property type="match status" value="2"/>
</dbReference>
<dbReference type="SUPFAM" id="SSF48452">
    <property type="entry name" value="TPR-like"/>
    <property type="match status" value="1"/>
</dbReference>
<feature type="signal peptide" evidence="4">
    <location>
        <begin position="1"/>
        <end position="20"/>
    </location>
</feature>
<dbReference type="InterPro" id="IPR052346">
    <property type="entry name" value="O-mannosyl-transferase_TMTC"/>
</dbReference>
<evidence type="ECO:0000256" key="1">
    <source>
        <dbReference type="ARBA" id="ARBA00022737"/>
    </source>
</evidence>
<protein>
    <submittedName>
        <fullName evidence="5">Peptide transporter</fullName>
    </submittedName>
</protein>
<dbReference type="InterPro" id="IPR019734">
    <property type="entry name" value="TPR_rpt"/>
</dbReference>
<dbReference type="InterPro" id="IPR011990">
    <property type="entry name" value="TPR-like_helical_dom_sf"/>
</dbReference>
<dbReference type="Proteomes" id="UP001348817">
    <property type="component" value="Chromosome"/>
</dbReference>
<evidence type="ECO:0000256" key="3">
    <source>
        <dbReference type="PROSITE-ProRule" id="PRU00339"/>
    </source>
</evidence>
<dbReference type="Gene3D" id="1.25.40.10">
    <property type="entry name" value="Tetratricopeptide repeat domain"/>
    <property type="match status" value="1"/>
</dbReference>
<name>A0AAU9CLZ6_9BACT</name>
<gene>
    <name evidence="5" type="ORF">FUAX_13840</name>
</gene>
<proteinExistence type="predicted"/>
<evidence type="ECO:0000256" key="2">
    <source>
        <dbReference type="ARBA" id="ARBA00022803"/>
    </source>
</evidence>
<dbReference type="PROSITE" id="PS50005">
    <property type="entry name" value="TPR"/>
    <property type="match status" value="1"/>
</dbReference>
<sequence length="386" mass="43200">MKRLFVSILCAVMVSGGAMAQKPVKGSVNKAKLALEKGKVEDAKIQIDAAFKNDAKGKVAKKVNSWFVKGEVYEKLAIDSTRTDIVDKQDLATSVSSFNTVLDKFQKSQDYVVLATQRIDNLWRTFFNSAAGKYESGEYSAAVADFENALVVRPTDSLTLLYSGITSQLGEMPEKALGFYDQMIKTVGADTTIWQQVIVLKKQEGDTLGALATAKEAKAMFPENKNIVSQELSLLIELDKIQEAETAMKAQIERDPNNPSYYYNLGYILDAQKKSDEALEAYKKAVELDPDYYDAIFNIAVVYYKEGSAIYDKARQMSWKEYEKNGKKVEEEAKVYFKKALPYLQRASEIKPESREALEALSSAYQILGENDKFEAIQKQIEALGQ</sequence>
<dbReference type="PANTHER" id="PTHR44227:SF3">
    <property type="entry name" value="PROTEIN O-MANNOSYL-TRANSFERASE TMTC4"/>
    <property type="match status" value="1"/>
</dbReference>
<dbReference type="PANTHER" id="PTHR44227">
    <property type="match status" value="1"/>
</dbReference>
<organism evidence="5 6">
    <name type="scientific">Fulvitalea axinellae</name>
    <dbReference type="NCBI Taxonomy" id="1182444"/>
    <lineage>
        <taxon>Bacteria</taxon>
        <taxon>Pseudomonadati</taxon>
        <taxon>Bacteroidota</taxon>
        <taxon>Cytophagia</taxon>
        <taxon>Cytophagales</taxon>
        <taxon>Persicobacteraceae</taxon>
        <taxon>Fulvitalea</taxon>
    </lineage>
</organism>
<reference evidence="5 6" key="1">
    <citation type="submission" date="2021-12" db="EMBL/GenBank/DDBJ databases">
        <title>Genome sequencing of bacteria with rrn-lacking chromosome and rrn-plasmid.</title>
        <authorList>
            <person name="Anda M."/>
            <person name="Iwasaki W."/>
        </authorList>
    </citation>
    <scope>NUCLEOTIDE SEQUENCE [LARGE SCALE GENOMIC DNA]</scope>
    <source>
        <strain evidence="5 6">DSM 100852</strain>
    </source>
</reference>
<evidence type="ECO:0000313" key="6">
    <source>
        <dbReference type="Proteomes" id="UP001348817"/>
    </source>
</evidence>
<dbReference type="Pfam" id="PF00515">
    <property type="entry name" value="TPR_1"/>
    <property type="match status" value="1"/>
</dbReference>
<dbReference type="EMBL" id="AP025314">
    <property type="protein sequence ID" value="BDD08952.1"/>
    <property type="molecule type" value="Genomic_DNA"/>
</dbReference>
<dbReference type="KEGG" id="fax:FUAX_13840"/>
<accession>A0AAU9CLZ6</accession>
<keyword evidence="4" id="KW-0732">Signal</keyword>
<keyword evidence="1" id="KW-0677">Repeat</keyword>
<dbReference type="AlphaFoldDB" id="A0AAU9CLZ6"/>
<keyword evidence="6" id="KW-1185">Reference proteome</keyword>
<feature type="chain" id="PRO_5043504852" evidence="4">
    <location>
        <begin position="21"/>
        <end position="386"/>
    </location>
</feature>
<keyword evidence="2 3" id="KW-0802">TPR repeat</keyword>
<dbReference type="PROSITE" id="PS50293">
    <property type="entry name" value="TPR_REGION"/>
    <property type="match status" value="1"/>
</dbReference>
<evidence type="ECO:0000256" key="4">
    <source>
        <dbReference type="SAM" id="SignalP"/>
    </source>
</evidence>